<keyword evidence="3" id="KW-1185">Reference proteome</keyword>
<gene>
    <name evidence="2" type="ORF">HERILL_LOCUS9307</name>
</gene>
<dbReference type="OrthoDB" id="6497308at2759"/>
<dbReference type="InParanoid" id="A0A7R8YVP3"/>
<protein>
    <submittedName>
        <fullName evidence="2">Uncharacterized protein</fullName>
    </submittedName>
</protein>
<feature type="region of interest" description="Disordered" evidence="1">
    <location>
        <begin position="35"/>
        <end position="54"/>
    </location>
</feature>
<sequence length="121" mass="13465">MSSTVAPPALTITSVSSAGTLAPMSSVNVPAQLQLQPQQQGAGRRFDVNPVSVKQERHDEAEIQEMANKFREAQKAALAKQSQQQQLIGGRNIPARAHRLLLEQLDQFPRLQYLQMDRFMV</sequence>
<dbReference type="EMBL" id="LR899012">
    <property type="protein sequence ID" value="CAD7086539.1"/>
    <property type="molecule type" value="Genomic_DNA"/>
</dbReference>
<name>A0A7R8YVP3_HERIL</name>
<evidence type="ECO:0000313" key="3">
    <source>
        <dbReference type="Proteomes" id="UP000594454"/>
    </source>
</evidence>
<proteinExistence type="predicted"/>
<reference evidence="2 3" key="1">
    <citation type="submission" date="2020-11" db="EMBL/GenBank/DDBJ databases">
        <authorList>
            <person name="Wallbank WR R."/>
            <person name="Pardo Diaz C."/>
            <person name="Kozak K."/>
            <person name="Martin S."/>
            <person name="Jiggins C."/>
            <person name="Moest M."/>
            <person name="Warren A I."/>
            <person name="Generalovic N T."/>
            <person name="Byers J.R.P. K."/>
            <person name="Montejo-Kovacevich G."/>
            <person name="Yen C E."/>
        </authorList>
    </citation>
    <scope>NUCLEOTIDE SEQUENCE [LARGE SCALE GENOMIC DNA]</scope>
</reference>
<organism evidence="2 3">
    <name type="scientific">Hermetia illucens</name>
    <name type="common">Black soldier fly</name>
    <dbReference type="NCBI Taxonomy" id="343691"/>
    <lineage>
        <taxon>Eukaryota</taxon>
        <taxon>Metazoa</taxon>
        <taxon>Ecdysozoa</taxon>
        <taxon>Arthropoda</taxon>
        <taxon>Hexapoda</taxon>
        <taxon>Insecta</taxon>
        <taxon>Pterygota</taxon>
        <taxon>Neoptera</taxon>
        <taxon>Endopterygota</taxon>
        <taxon>Diptera</taxon>
        <taxon>Brachycera</taxon>
        <taxon>Stratiomyomorpha</taxon>
        <taxon>Stratiomyidae</taxon>
        <taxon>Hermetiinae</taxon>
        <taxon>Hermetia</taxon>
    </lineage>
</organism>
<dbReference type="AlphaFoldDB" id="A0A7R8YVP3"/>
<evidence type="ECO:0000313" key="2">
    <source>
        <dbReference type="EMBL" id="CAD7086539.1"/>
    </source>
</evidence>
<evidence type="ECO:0000256" key="1">
    <source>
        <dbReference type="SAM" id="MobiDB-lite"/>
    </source>
</evidence>
<dbReference type="Proteomes" id="UP000594454">
    <property type="component" value="Chromosome 4"/>
</dbReference>
<accession>A0A7R8YVP3</accession>